<sequence>MDHTLDQWLSEEIASFPGKVSLLMTDLESGEVLHSFQPDTVVTSASTIKLPILLTVMEGVQRETFQLQQPVKVPESVILPDTTVFEPENRRETYSLLELLYWMITVSDNTATNVLIDLVGMEAVNGLCHRWGASHTQLQRKMLDFEAKAAGRDNVTTAHDQYVLYAGLHERAESQGGPWTVAMDILLEQRCQDAFLRYLNGPVAVAHKTGGLDHVHHDAGLFLSAKQPYYLGCFTWDGPSLDGQPEQARFLGRIARRIYDSYS</sequence>
<accession>A0A9D1RWX3</accession>
<dbReference type="Proteomes" id="UP000824192">
    <property type="component" value="Unassembled WGS sequence"/>
</dbReference>
<keyword evidence="2" id="KW-0378">Hydrolase</keyword>
<name>A0A9D1RWX3_9FIRM</name>
<dbReference type="InterPro" id="IPR045155">
    <property type="entry name" value="Beta-lactam_cat"/>
</dbReference>
<protein>
    <submittedName>
        <fullName evidence="2">Class A beta-lactamase-related serine hydrolase</fullName>
    </submittedName>
</protein>
<evidence type="ECO:0000259" key="1">
    <source>
        <dbReference type="Pfam" id="PF13354"/>
    </source>
</evidence>
<dbReference type="Pfam" id="PF13354">
    <property type="entry name" value="Beta-lactamase2"/>
    <property type="match status" value="1"/>
</dbReference>
<feature type="domain" description="Beta-lactamase class A catalytic" evidence="1">
    <location>
        <begin position="22"/>
        <end position="235"/>
    </location>
</feature>
<evidence type="ECO:0000313" key="3">
    <source>
        <dbReference type="Proteomes" id="UP000824192"/>
    </source>
</evidence>
<gene>
    <name evidence="2" type="ORF">H9868_06995</name>
</gene>
<dbReference type="GO" id="GO:0008800">
    <property type="term" value="F:beta-lactamase activity"/>
    <property type="evidence" value="ECO:0007669"/>
    <property type="project" value="InterPro"/>
</dbReference>
<comment type="caution">
    <text evidence="2">The sequence shown here is derived from an EMBL/GenBank/DDBJ whole genome shotgun (WGS) entry which is preliminary data.</text>
</comment>
<reference evidence="2" key="1">
    <citation type="journal article" date="2021" name="PeerJ">
        <title>Extensive microbial diversity within the chicken gut microbiome revealed by metagenomics and culture.</title>
        <authorList>
            <person name="Gilroy R."/>
            <person name="Ravi A."/>
            <person name="Getino M."/>
            <person name="Pursley I."/>
            <person name="Horton D.L."/>
            <person name="Alikhan N.F."/>
            <person name="Baker D."/>
            <person name="Gharbi K."/>
            <person name="Hall N."/>
            <person name="Watson M."/>
            <person name="Adriaenssens E.M."/>
            <person name="Foster-Nyarko E."/>
            <person name="Jarju S."/>
            <person name="Secka A."/>
            <person name="Antonio M."/>
            <person name="Oren A."/>
            <person name="Chaudhuri R.R."/>
            <person name="La Ragione R."/>
            <person name="Hildebrand F."/>
            <person name="Pallen M.J."/>
        </authorList>
    </citation>
    <scope>NUCLEOTIDE SEQUENCE</scope>
    <source>
        <strain evidence="2">ChiGjej6B6-1540</strain>
    </source>
</reference>
<evidence type="ECO:0000313" key="2">
    <source>
        <dbReference type="EMBL" id="HIW94271.1"/>
    </source>
</evidence>
<reference evidence="2" key="2">
    <citation type="submission" date="2021-04" db="EMBL/GenBank/DDBJ databases">
        <authorList>
            <person name="Gilroy R."/>
        </authorList>
    </citation>
    <scope>NUCLEOTIDE SEQUENCE</scope>
    <source>
        <strain evidence="2">ChiGjej6B6-1540</strain>
    </source>
</reference>
<dbReference type="GO" id="GO:0046677">
    <property type="term" value="P:response to antibiotic"/>
    <property type="evidence" value="ECO:0007669"/>
    <property type="project" value="InterPro"/>
</dbReference>
<dbReference type="PANTHER" id="PTHR35333:SF3">
    <property type="entry name" value="BETA-LACTAMASE-TYPE TRANSPEPTIDASE FOLD CONTAINING PROTEIN"/>
    <property type="match status" value="1"/>
</dbReference>
<organism evidence="2 3">
    <name type="scientific">Candidatus Flavonifractor merdipullorum</name>
    <dbReference type="NCBI Taxonomy" id="2838590"/>
    <lineage>
        <taxon>Bacteria</taxon>
        <taxon>Bacillati</taxon>
        <taxon>Bacillota</taxon>
        <taxon>Clostridia</taxon>
        <taxon>Eubacteriales</taxon>
        <taxon>Oscillospiraceae</taxon>
        <taxon>Flavonifractor</taxon>
    </lineage>
</organism>
<dbReference type="InterPro" id="IPR000871">
    <property type="entry name" value="Beta-lactam_class-A"/>
</dbReference>
<dbReference type="Gene3D" id="3.40.710.10">
    <property type="entry name" value="DD-peptidase/beta-lactamase superfamily"/>
    <property type="match status" value="1"/>
</dbReference>
<dbReference type="EMBL" id="DXGA01000148">
    <property type="protein sequence ID" value="HIW94271.1"/>
    <property type="molecule type" value="Genomic_DNA"/>
</dbReference>
<dbReference type="SUPFAM" id="SSF56601">
    <property type="entry name" value="beta-lactamase/transpeptidase-like"/>
    <property type="match status" value="1"/>
</dbReference>
<dbReference type="PANTHER" id="PTHR35333">
    <property type="entry name" value="BETA-LACTAMASE"/>
    <property type="match status" value="1"/>
</dbReference>
<dbReference type="GO" id="GO:0030655">
    <property type="term" value="P:beta-lactam antibiotic catabolic process"/>
    <property type="evidence" value="ECO:0007669"/>
    <property type="project" value="InterPro"/>
</dbReference>
<proteinExistence type="predicted"/>
<dbReference type="InterPro" id="IPR012338">
    <property type="entry name" value="Beta-lactam/transpept-like"/>
</dbReference>
<dbReference type="AlphaFoldDB" id="A0A9D1RWX3"/>